<evidence type="ECO:0000259" key="5">
    <source>
        <dbReference type="Pfam" id="PF00669"/>
    </source>
</evidence>
<dbReference type="PRINTS" id="PR00207">
    <property type="entry name" value="FLAGELLIN"/>
</dbReference>
<comment type="caution">
    <text evidence="7">The sequence shown here is derived from an EMBL/GenBank/DDBJ whole genome shotgun (WGS) entry which is preliminary data.</text>
</comment>
<dbReference type="GO" id="GO:0005576">
    <property type="term" value="C:extracellular region"/>
    <property type="evidence" value="ECO:0007669"/>
    <property type="project" value="UniProtKB-SubCell"/>
</dbReference>
<keyword evidence="7" id="KW-0966">Cell projection</keyword>
<dbReference type="Proteomes" id="UP000055702">
    <property type="component" value="Unassembled WGS sequence"/>
</dbReference>
<dbReference type="AlphaFoldDB" id="A0A106BWF4"/>
<comment type="subcellular location">
    <subcellularLocation>
        <location evidence="4">Secreted</location>
    </subcellularLocation>
    <subcellularLocation>
        <location evidence="4">Bacterial flagellum</location>
    </subcellularLocation>
</comment>
<dbReference type="PANTHER" id="PTHR42792">
    <property type="entry name" value="FLAGELLIN"/>
    <property type="match status" value="1"/>
</dbReference>
<dbReference type="Gene3D" id="6.10.10.10">
    <property type="entry name" value="Flagellar export chaperone, C-terminal domain"/>
    <property type="match status" value="1"/>
</dbReference>
<gene>
    <name evidence="7" type="ORF">AWJ07_10935</name>
</gene>
<evidence type="ECO:0000256" key="4">
    <source>
        <dbReference type="RuleBase" id="RU362073"/>
    </source>
</evidence>
<evidence type="ECO:0000259" key="6">
    <source>
        <dbReference type="Pfam" id="PF00700"/>
    </source>
</evidence>
<dbReference type="GO" id="GO:0005198">
    <property type="term" value="F:structural molecule activity"/>
    <property type="evidence" value="ECO:0007669"/>
    <property type="project" value="UniProtKB-UniRule"/>
</dbReference>
<dbReference type="Pfam" id="PF00669">
    <property type="entry name" value="Flagellin_N"/>
    <property type="match status" value="1"/>
</dbReference>
<dbReference type="Gene3D" id="1.20.1330.10">
    <property type="entry name" value="f41 fragment of flagellin, N-terminal domain"/>
    <property type="match status" value="1"/>
</dbReference>
<protein>
    <recommendedName>
        <fullName evidence="4">Flagellin</fullName>
    </recommendedName>
</protein>
<proteinExistence type="inferred from homology"/>
<evidence type="ECO:0000256" key="3">
    <source>
        <dbReference type="ARBA" id="ARBA00023143"/>
    </source>
</evidence>
<feature type="domain" description="Flagellin N-terminal" evidence="5">
    <location>
        <begin position="4"/>
        <end position="137"/>
    </location>
</feature>
<evidence type="ECO:0000256" key="2">
    <source>
        <dbReference type="ARBA" id="ARBA00022525"/>
    </source>
</evidence>
<dbReference type="SUPFAM" id="SSF64518">
    <property type="entry name" value="Phase 1 flagellin"/>
    <property type="match status" value="1"/>
</dbReference>
<feature type="domain" description="Flagellin C-terminal" evidence="6">
    <location>
        <begin position="215"/>
        <end position="296"/>
    </location>
</feature>
<dbReference type="RefSeq" id="WP_059748061.1">
    <property type="nucleotide sequence ID" value="NZ_LRDC01000090.1"/>
</dbReference>
<organism evidence="7">
    <name type="scientific">Shewanella frigidimarina</name>
    <dbReference type="NCBI Taxonomy" id="56812"/>
    <lineage>
        <taxon>Bacteria</taxon>
        <taxon>Pseudomonadati</taxon>
        <taxon>Pseudomonadota</taxon>
        <taxon>Gammaproteobacteria</taxon>
        <taxon>Alteromonadales</taxon>
        <taxon>Shewanellaceae</taxon>
        <taxon>Shewanella</taxon>
    </lineage>
</organism>
<dbReference type="InterPro" id="IPR046358">
    <property type="entry name" value="Flagellin_C"/>
</dbReference>
<sequence length="300" mass="30631">MLSVHTNYASLVSQGAVSKSNSLLTNAMERLSTGLRINSAADDAAGLQIANRMNANLKGMQAASRNISDATSMLQTADGALEELTTIANRQKELATQAANGVNSDADRTALNAEFQALTAESARIMGQTTYAGNDLMKTLGGTAKVEAVTAVTEDLTASPPVIGVTAVTAVTAAPGSVQFQIGANGAEILKTGFQAPTAITGDISTAAGATAAMAEVDTYINEVGTARSTLGASINRLGHTASNLSSVMENTQAAAGRIMDADFAVESANMTRNQMLVQAGTTVLSSANQNTGLVMGLLR</sequence>
<evidence type="ECO:0000313" key="8">
    <source>
        <dbReference type="Proteomes" id="UP000055702"/>
    </source>
</evidence>
<dbReference type="Pfam" id="PF00700">
    <property type="entry name" value="Flagellin_C"/>
    <property type="match status" value="1"/>
</dbReference>
<dbReference type="InterPro" id="IPR042187">
    <property type="entry name" value="Flagellin_C_sub2"/>
</dbReference>
<keyword evidence="2 4" id="KW-0964">Secreted</keyword>
<dbReference type="GO" id="GO:0009288">
    <property type="term" value="C:bacterial-type flagellum"/>
    <property type="evidence" value="ECO:0007669"/>
    <property type="project" value="UniProtKB-SubCell"/>
</dbReference>
<dbReference type="InterPro" id="IPR001029">
    <property type="entry name" value="Flagellin_N"/>
</dbReference>
<evidence type="ECO:0000256" key="1">
    <source>
        <dbReference type="ARBA" id="ARBA00005709"/>
    </source>
</evidence>
<dbReference type="EMBL" id="LRDC01000090">
    <property type="protein sequence ID" value="KVW99881.1"/>
    <property type="molecule type" value="Genomic_DNA"/>
</dbReference>
<dbReference type="InterPro" id="IPR001492">
    <property type="entry name" value="Flagellin"/>
</dbReference>
<reference evidence="7 8" key="1">
    <citation type="submission" date="2016-01" db="EMBL/GenBank/DDBJ databases">
        <title>Draft genome of the antarctic isolate Shewanella frigidimarina Ag06-30.</title>
        <authorList>
            <person name="Parmeciano Di Noto G."/>
            <person name="Vazquez S."/>
            <person name="Mac Cormack W."/>
            <person name="Iriarte A."/>
            <person name="Quiroga C."/>
        </authorList>
    </citation>
    <scope>NUCLEOTIDE SEQUENCE [LARGE SCALE GENOMIC DNA]</scope>
    <source>
        <strain evidence="7 8">Ag06-30</strain>
    </source>
</reference>
<keyword evidence="3 4" id="KW-0975">Bacterial flagellum</keyword>
<name>A0A106BWF4_SHEFR</name>
<comment type="similarity">
    <text evidence="1 4">Belongs to the bacterial flagellin family.</text>
</comment>
<evidence type="ECO:0000313" key="7">
    <source>
        <dbReference type="EMBL" id="KVW99881.1"/>
    </source>
</evidence>
<accession>A0A106BWF4</accession>
<dbReference type="PANTHER" id="PTHR42792:SF2">
    <property type="entry name" value="FLAGELLIN"/>
    <property type="match status" value="1"/>
</dbReference>
<keyword evidence="7" id="KW-0969">Cilium</keyword>
<comment type="function">
    <text evidence="4">Flagellin is the subunit protein which polymerizes to form the filaments of bacterial flagella.</text>
</comment>
<keyword evidence="7" id="KW-0282">Flagellum</keyword>